<dbReference type="AlphaFoldDB" id="A0A5N5J9T7"/>
<reference evidence="2" key="1">
    <citation type="journal article" date="2019" name="Gigascience">
        <title>De novo genome assembly of the endangered Acer yangbiense, a plant species with extremely small populations endemic to Yunnan Province, China.</title>
        <authorList>
            <person name="Yang J."/>
            <person name="Wariss H.M."/>
            <person name="Tao L."/>
            <person name="Zhang R."/>
            <person name="Yun Q."/>
            <person name="Hollingsworth P."/>
            <person name="Dao Z."/>
            <person name="Luo G."/>
            <person name="Guo H."/>
            <person name="Ma Y."/>
            <person name="Sun W."/>
        </authorList>
    </citation>
    <scope>NUCLEOTIDE SEQUENCE [LARGE SCALE GENOMIC DNA]</scope>
    <source>
        <strain evidence="2">cv. br00</strain>
    </source>
</reference>
<proteinExistence type="predicted"/>
<evidence type="ECO:0000313" key="2">
    <source>
        <dbReference type="Proteomes" id="UP000326939"/>
    </source>
</evidence>
<comment type="caution">
    <text evidence="1">The sequence shown here is derived from an EMBL/GenBank/DDBJ whole genome shotgun (WGS) entry which is preliminary data.</text>
</comment>
<accession>A0A5N5J9T7</accession>
<gene>
    <name evidence="1" type="ORF">DKX38_026479</name>
</gene>
<evidence type="ECO:0000313" key="1">
    <source>
        <dbReference type="EMBL" id="KAB5515831.1"/>
    </source>
</evidence>
<dbReference type="EMBL" id="VDCV01000017">
    <property type="protein sequence ID" value="KAB5515831.1"/>
    <property type="molecule type" value="Genomic_DNA"/>
</dbReference>
<keyword evidence="2" id="KW-1185">Reference proteome</keyword>
<name>A0A5N5J9T7_9ROSI</name>
<protein>
    <submittedName>
        <fullName evidence="1">Uncharacterized protein</fullName>
    </submittedName>
</protein>
<sequence>MTCMDQNYRNAWSFRDFRAPQQPNGLVDVYDPRYLLSTFTLLYDWCICNQVHANTRRKSQTLISCDKERLAVVLRLLAGDVNSCRNDLSTSTE</sequence>
<dbReference type="Proteomes" id="UP000326939">
    <property type="component" value="Chromosome 17"/>
</dbReference>
<organism evidence="1 2">
    <name type="scientific">Salix brachista</name>
    <dbReference type="NCBI Taxonomy" id="2182728"/>
    <lineage>
        <taxon>Eukaryota</taxon>
        <taxon>Viridiplantae</taxon>
        <taxon>Streptophyta</taxon>
        <taxon>Embryophyta</taxon>
        <taxon>Tracheophyta</taxon>
        <taxon>Spermatophyta</taxon>
        <taxon>Magnoliopsida</taxon>
        <taxon>eudicotyledons</taxon>
        <taxon>Gunneridae</taxon>
        <taxon>Pentapetalae</taxon>
        <taxon>rosids</taxon>
        <taxon>fabids</taxon>
        <taxon>Malpighiales</taxon>
        <taxon>Salicaceae</taxon>
        <taxon>Saliceae</taxon>
        <taxon>Salix</taxon>
    </lineage>
</organism>